<gene>
    <name evidence="1" type="ORF">MAR_005254</name>
</gene>
<evidence type="ECO:0000313" key="1">
    <source>
        <dbReference type="EMBL" id="WAR15149.1"/>
    </source>
</evidence>
<name>A0ABY7F1D4_MYAAR</name>
<accession>A0ABY7F1D4</accession>
<sequence length="162" mass="18675">MTYFAKTTTLSSINEHIEGFGFLLVFLKLLNISVTTLNKSLPEHMSDDEHKYPFNPYRKTTTDTNTFTFSLSQFCTKIAKDNSFIHRQDITYYSDVYRYVAGGFMRILQKASRKPAQHVSFDITAKAKTNNDSNRRAFSEYTLETIEKQHGADISEHYSASK</sequence>
<dbReference type="EMBL" id="CP111020">
    <property type="protein sequence ID" value="WAR15149.1"/>
    <property type="molecule type" value="Genomic_DNA"/>
</dbReference>
<proteinExistence type="predicted"/>
<keyword evidence="2" id="KW-1185">Reference proteome</keyword>
<organism evidence="1 2">
    <name type="scientific">Mya arenaria</name>
    <name type="common">Soft-shell clam</name>
    <dbReference type="NCBI Taxonomy" id="6604"/>
    <lineage>
        <taxon>Eukaryota</taxon>
        <taxon>Metazoa</taxon>
        <taxon>Spiralia</taxon>
        <taxon>Lophotrochozoa</taxon>
        <taxon>Mollusca</taxon>
        <taxon>Bivalvia</taxon>
        <taxon>Autobranchia</taxon>
        <taxon>Heteroconchia</taxon>
        <taxon>Euheterodonta</taxon>
        <taxon>Imparidentia</taxon>
        <taxon>Neoheterodontei</taxon>
        <taxon>Myida</taxon>
        <taxon>Myoidea</taxon>
        <taxon>Myidae</taxon>
        <taxon>Mya</taxon>
    </lineage>
</organism>
<dbReference type="Proteomes" id="UP001164746">
    <property type="component" value="Chromosome 9"/>
</dbReference>
<protein>
    <submittedName>
        <fullName evidence="1">Uncharacterized protein</fullName>
    </submittedName>
</protein>
<evidence type="ECO:0000313" key="2">
    <source>
        <dbReference type="Proteomes" id="UP001164746"/>
    </source>
</evidence>
<reference evidence="1" key="1">
    <citation type="submission" date="2022-11" db="EMBL/GenBank/DDBJ databases">
        <title>Centuries of genome instability and evolution in soft-shell clam transmissible cancer (bioRxiv).</title>
        <authorList>
            <person name="Hart S.F.M."/>
            <person name="Yonemitsu M.A."/>
            <person name="Giersch R.M."/>
            <person name="Beal B.F."/>
            <person name="Arriagada G."/>
            <person name="Davis B.W."/>
            <person name="Ostrander E.A."/>
            <person name="Goff S.P."/>
            <person name="Metzger M.J."/>
        </authorList>
    </citation>
    <scope>NUCLEOTIDE SEQUENCE</scope>
    <source>
        <strain evidence="1">MELC-2E11</strain>
        <tissue evidence="1">Siphon/mantle</tissue>
    </source>
</reference>